<proteinExistence type="inferred from homology"/>
<dbReference type="CDD" id="cd03358">
    <property type="entry name" value="LbH_WxcM_N_like"/>
    <property type="match status" value="1"/>
</dbReference>
<protein>
    <submittedName>
        <fullName evidence="5">Putative hexapeptide repeat acetyltransferase</fullName>
    </submittedName>
</protein>
<dbReference type="Pfam" id="PF00132">
    <property type="entry name" value="Hexapep"/>
    <property type="match status" value="3"/>
</dbReference>
<dbReference type="InterPro" id="IPR050179">
    <property type="entry name" value="Trans_hexapeptide_repeat"/>
</dbReference>
<dbReference type="PROSITE" id="PS00101">
    <property type="entry name" value="HEXAPEP_TRANSFERASES"/>
    <property type="match status" value="1"/>
</dbReference>
<comment type="similarity">
    <text evidence="1">Belongs to the transferase hexapeptide repeat family.</text>
</comment>
<dbReference type="InterPro" id="IPR001451">
    <property type="entry name" value="Hexapep"/>
</dbReference>
<evidence type="ECO:0000256" key="4">
    <source>
        <dbReference type="ARBA" id="ARBA00023315"/>
    </source>
</evidence>
<sequence length="154" mass="16557">MIIHKLSDVQTTNIGEDTTIWQFVVILAGAVIGRNCNICANVLVENDVIIGDNVTIKSGVYIWDGVILEDNVFIGPCVAFTNDKYPRSKEYPNVFLKTRVKKGASIGANATILPGIEIGEGAIIGAGSVVTKDVPPYSIVTGNPAKLIKMIERK</sequence>
<gene>
    <name evidence="5" type="primary">fdtC</name>
</gene>
<dbReference type="AlphaFoldDB" id="A0A1S6PTL7"/>
<keyword evidence="2 5" id="KW-0808">Transferase</keyword>
<dbReference type="Gene3D" id="2.160.10.10">
    <property type="entry name" value="Hexapeptide repeat proteins"/>
    <property type="match status" value="1"/>
</dbReference>
<dbReference type="GO" id="GO:0016747">
    <property type="term" value="F:acyltransferase activity, transferring groups other than amino-acyl groups"/>
    <property type="evidence" value="ECO:0007669"/>
    <property type="project" value="UniProtKB-ARBA"/>
</dbReference>
<evidence type="ECO:0000256" key="1">
    <source>
        <dbReference type="ARBA" id="ARBA00007274"/>
    </source>
</evidence>
<dbReference type="EMBL" id="KY115229">
    <property type="protein sequence ID" value="AQU71799.1"/>
    <property type="molecule type" value="Genomic_DNA"/>
</dbReference>
<keyword evidence="3" id="KW-0677">Repeat</keyword>
<dbReference type="InterPro" id="IPR018357">
    <property type="entry name" value="Hexapep_transf_CS"/>
</dbReference>
<dbReference type="InterPro" id="IPR011004">
    <property type="entry name" value="Trimer_LpxA-like_sf"/>
</dbReference>
<accession>A0A1S6PTL7</accession>
<organism evidence="5">
    <name type="scientific">Escherichia coli O2:H40</name>
    <dbReference type="NCBI Taxonomy" id="1963783"/>
    <lineage>
        <taxon>Bacteria</taxon>
        <taxon>Pseudomonadati</taxon>
        <taxon>Pseudomonadota</taxon>
        <taxon>Gammaproteobacteria</taxon>
        <taxon>Enterobacterales</taxon>
        <taxon>Enterobacteriaceae</taxon>
        <taxon>Escherichia</taxon>
    </lineage>
</organism>
<evidence type="ECO:0000256" key="2">
    <source>
        <dbReference type="ARBA" id="ARBA00022679"/>
    </source>
</evidence>
<keyword evidence="4" id="KW-0012">Acyltransferase</keyword>
<name>A0A1S6PTL7_ECOLX</name>
<dbReference type="PANTHER" id="PTHR43300:SF4">
    <property type="entry name" value="ACYL-[ACYL-CARRIER-PROTEIN]--UDP-N-ACETYLGLUCOSAMINE O-ACYLTRANSFERASE"/>
    <property type="match status" value="1"/>
</dbReference>
<evidence type="ECO:0000313" key="5">
    <source>
        <dbReference type="EMBL" id="AQU71799.1"/>
    </source>
</evidence>
<reference evidence="5" key="1">
    <citation type="journal article" date="2017" name="Front. Cell. Infect. Microbiol.">
        <title>The Escherichia coli Serogroup O1 and O2 Lipopolysaccharides Are Encoded by Multiple O-antigen Gene Clusters.</title>
        <authorList>
            <person name="Delannoy S."/>
            <person name="Beutin L."/>
            <person name="Mariani-Kurkdjian P."/>
            <person name="Fleiss A."/>
            <person name="Bonacorsi S."/>
            <person name="Fach P."/>
        </authorList>
    </citation>
    <scope>NUCLEOTIDE SEQUENCE</scope>
    <source>
        <strain evidence="5">CB15123</strain>
    </source>
</reference>
<dbReference type="SUPFAM" id="SSF51161">
    <property type="entry name" value="Trimeric LpxA-like enzymes"/>
    <property type="match status" value="1"/>
</dbReference>
<evidence type="ECO:0000256" key="3">
    <source>
        <dbReference type="ARBA" id="ARBA00022737"/>
    </source>
</evidence>
<dbReference type="PANTHER" id="PTHR43300">
    <property type="entry name" value="ACETYLTRANSFERASE"/>
    <property type="match status" value="1"/>
</dbReference>